<feature type="domain" description="FAD-binding" evidence="4">
    <location>
        <begin position="162"/>
        <end position="237"/>
    </location>
</feature>
<dbReference type="VEuPathDB" id="FungiDB:MSYG_2390"/>
<dbReference type="OrthoDB" id="683240at2759"/>
<dbReference type="KEGG" id="msym:MSY001_3073"/>
<dbReference type="InterPro" id="IPR002938">
    <property type="entry name" value="FAD-bd"/>
</dbReference>
<dbReference type="Proteomes" id="UP000186303">
    <property type="component" value="Chromosome 3"/>
</dbReference>
<dbReference type="RefSeq" id="XP_018741568.1">
    <property type="nucleotide sequence ID" value="XM_018884960.1"/>
</dbReference>
<keyword evidence="5" id="KW-0503">Monooxygenase</keyword>
<dbReference type="GO" id="GO:0005739">
    <property type="term" value="C:mitochondrion"/>
    <property type="evidence" value="ECO:0007669"/>
    <property type="project" value="TreeGrafter"/>
</dbReference>
<sequence>MLRMGSGVRRLDGRRVRGLHSSAVRALAQAERKSDMVIVGAGVAGLAMLAGLVASPRLPAMHITMVDATPVHRWGGWLEAQRARTRPASDTHDGVPWENRVISLNMDNVAWLQRLGAYPYVEPTRMRRVERIRVWDGLTGAAAEFGTDGRALSVMVELANLQQGLYRFLAARAPHSRVTYEIVDEARVTSIDAPDRSAWPRVSLRAGEQDTVVTTRLLVGADGHRSPVRAFAGIESYGWPYGCKGLVATLRTGHHTRSAEPIVDQQAWQRFLPTGTLACLPLSPTSATVVWALPPELCDRLVAMHRASPVLDGTSSVLATLLSAGFRLPWAELEPLLHEAPAEDTHAFEQRVLAAVAAYEQRAGAHAPSAYTSAVPPWADAVDVRSVASFPLQLQHAACYLGSTLNQTSAWPRPSDVVRGVLTGLGLTPGGAARGAGQGRTVLVGDAAHATHPLAGQGLNLGLQDVRALLATLEDACAHGMDIGTHSALQSYERARYLPNQAMLSVTDHLHWLFATRPSSPYHPSAHGALAAAAREQALRALVWARSTGLDVVNELGPLKRLFEAGAGSAP</sequence>
<dbReference type="InterPro" id="IPR051205">
    <property type="entry name" value="UbiH/COQ6_monooxygenase"/>
</dbReference>
<name>M5ED47_MALS4</name>
<keyword evidence="3" id="KW-0560">Oxidoreductase</keyword>
<dbReference type="Pfam" id="PF01494">
    <property type="entry name" value="FAD_binding_3"/>
    <property type="match status" value="2"/>
</dbReference>
<dbReference type="GO" id="GO:0004497">
    <property type="term" value="F:monooxygenase activity"/>
    <property type="evidence" value="ECO:0007669"/>
    <property type="project" value="UniProtKB-KW"/>
</dbReference>
<feature type="domain" description="FAD-binding" evidence="4">
    <location>
        <begin position="438"/>
        <end position="502"/>
    </location>
</feature>
<evidence type="ECO:0000313" key="5">
    <source>
        <dbReference type="EMBL" id="SHO78048.1"/>
    </source>
</evidence>
<evidence type="ECO:0000256" key="1">
    <source>
        <dbReference type="ARBA" id="ARBA00022630"/>
    </source>
</evidence>
<organism evidence="5 6">
    <name type="scientific">Malassezia sympodialis (strain ATCC 42132)</name>
    <name type="common">Atopic eczema-associated yeast</name>
    <dbReference type="NCBI Taxonomy" id="1230383"/>
    <lineage>
        <taxon>Eukaryota</taxon>
        <taxon>Fungi</taxon>
        <taxon>Dikarya</taxon>
        <taxon>Basidiomycota</taxon>
        <taxon>Ustilaginomycotina</taxon>
        <taxon>Malasseziomycetes</taxon>
        <taxon>Malasseziales</taxon>
        <taxon>Malasseziaceae</taxon>
        <taxon>Malassezia</taxon>
    </lineage>
</organism>
<dbReference type="PROSITE" id="PS01304">
    <property type="entry name" value="UBIH"/>
    <property type="match status" value="1"/>
</dbReference>
<gene>
    <name evidence="5" type="ORF">MSYG_2390</name>
</gene>
<dbReference type="SUPFAM" id="SSF51905">
    <property type="entry name" value="FAD/NAD(P)-binding domain"/>
    <property type="match status" value="1"/>
</dbReference>
<keyword evidence="2" id="KW-0274">FAD</keyword>
<evidence type="ECO:0000313" key="6">
    <source>
        <dbReference type="Proteomes" id="UP000186303"/>
    </source>
</evidence>
<evidence type="ECO:0000256" key="2">
    <source>
        <dbReference type="ARBA" id="ARBA00022827"/>
    </source>
</evidence>
<keyword evidence="1" id="KW-0285">Flavoprotein</keyword>
<dbReference type="STRING" id="1230383.M5ED47"/>
<dbReference type="HOGENOM" id="CLU_009665_8_0_1"/>
<dbReference type="GO" id="GO:0071949">
    <property type="term" value="F:FAD binding"/>
    <property type="evidence" value="ECO:0007669"/>
    <property type="project" value="InterPro"/>
</dbReference>
<dbReference type="Gene3D" id="3.50.50.60">
    <property type="entry name" value="FAD/NAD(P)-binding domain"/>
    <property type="match status" value="2"/>
</dbReference>
<dbReference type="PRINTS" id="PR00420">
    <property type="entry name" value="RNGMNOXGNASE"/>
</dbReference>
<evidence type="ECO:0000256" key="3">
    <source>
        <dbReference type="ARBA" id="ARBA00023002"/>
    </source>
</evidence>
<dbReference type="AlphaFoldDB" id="M5ED47"/>
<reference evidence="6" key="1">
    <citation type="journal article" date="2017" name="Nucleic Acids Res.">
        <title>Proteogenomics produces comprehensive and highly accurate protein-coding gene annotation in a complete genome assembly of Malassezia sympodialis.</title>
        <authorList>
            <person name="Zhu Y."/>
            <person name="Engstroem P.G."/>
            <person name="Tellgren-Roth C."/>
            <person name="Baudo C.D."/>
            <person name="Kennell J.C."/>
            <person name="Sun S."/>
            <person name="Billmyre R.B."/>
            <person name="Schroeder M.S."/>
            <person name="Andersson A."/>
            <person name="Holm T."/>
            <person name="Sigurgeirsson B."/>
            <person name="Wu G."/>
            <person name="Sankaranarayanan S.R."/>
            <person name="Siddharthan R."/>
            <person name="Sanyal K."/>
            <person name="Lundeberg J."/>
            <person name="Nystedt B."/>
            <person name="Boekhout T."/>
            <person name="Dawson T.L. Jr."/>
            <person name="Heitman J."/>
            <person name="Scheynius A."/>
            <person name="Lehtioe J."/>
        </authorList>
    </citation>
    <scope>NUCLEOTIDE SEQUENCE [LARGE SCALE GENOMIC DNA]</scope>
    <source>
        <strain evidence="6">ATCC 42132</strain>
    </source>
</reference>
<keyword evidence="6" id="KW-1185">Reference proteome</keyword>
<dbReference type="EMBL" id="LT671823">
    <property type="protein sequence ID" value="SHO78048.1"/>
    <property type="molecule type" value="Genomic_DNA"/>
</dbReference>
<dbReference type="PANTHER" id="PTHR43876">
    <property type="entry name" value="UBIQUINONE BIOSYNTHESIS MONOOXYGENASE COQ6, MITOCHONDRIAL"/>
    <property type="match status" value="1"/>
</dbReference>
<dbReference type="OMA" id="QQDITWQ"/>
<proteinExistence type="predicted"/>
<protein>
    <submittedName>
        <fullName evidence="5">Similar to S.cerevisiae protein COQ6 (Putative flavin-dependent monooxygenase)</fullName>
    </submittedName>
</protein>
<dbReference type="PANTHER" id="PTHR43876:SF7">
    <property type="entry name" value="UBIQUINONE BIOSYNTHESIS MONOOXYGENASE COQ6, MITOCHONDRIAL"/>
    <property type="match status" value="1"/>
</dbReference>
<dbReference type="InterPro" id="IPR018168">
    <property type="entry name" value="Ubi_Hdrlase_CS"/>
</dbReference>
<accession>M5ED47</accession>
<evidence type="ECO:0000259" key="4">
    <source>
        <dbReference type="Pfam" id="PF01494"/>
    </source>
</evidence>
<dbReference type="InterPro" id="IPR036188">
    <property type="entry name" value="FAD/NAD-bd_sf"/>
</dbReference>